<protein>
    <submittedName>
        <fullName evidence="1">Uncharacterized protein</fullName>
    </submittedName>
</protein>
<accession>A0A168PE73</accession>
<dbReference type="EMBL" id="AMYB01000001">
    <property type="protein sequence ID" value="OAD07604.1"/>
    <property type="molecule type" value="Genomic_DNA"/>
</dbReference>
<evidence type="ECO:0000313" key="2">
    <source>
        <dbReference type="Proteomes" id="UP000077051"/>
    </source>
</evidence>
<dbReference type="Proteomes" id="UP000077051">
    <property type="component" value="Unassembled WGS sequence"/>
</dbReference>
<proteinExistence type="predicted"/>
<reference evidence="1 2" key="1">
    <citation type="submission" date="2015-06" db="EMBL/GenBank/DDBJ databases">
        <title>Expansion of signal transduction pathways in fungi by whole-genome duplication.</title>
        <authorList>
            <consortium name="DOE Joint Genome Institute"/>
            <person name="Corrochano L.M."/>
            <person name="Kuo A."/>
            <person name="Marcet-Houben M."/>
            <person name="Polaino S."/>
            <person name="Salamov A."/>
            <person name="Villalobos J.M."/>
            <person name="Alvarez M.I."/>
            <person name="Avalos J."/>
            <person name="Benito E.P."/>
            <person name="Benoit I."/>
            <person name="Burger G."/>
            <person name="Camino L.P."/>
            <person name="Canovas D."/>
            <person name="Cerda-Olmedo E."/>
            <person name="Cheng J.-F."/>
            <person name="Dominguez A."/>
            <person name="Elias M."/>
            <person name="Eslava A.P."/>
            <person name="Glaser F."/>
            <person name="Grimwood J."/>
            <person name="Gutierrez G."/>
            <person name="Heitman J."/>
            <person name="Henrissat B."/>
            <person name="Iturriaga E.A."/>
            <person name="Lang B.F."/>
            <person name="Lavin J.L."/>
            <person name="Lee S."/>
            <person name="Li W."/>
            <person name="Lindquist E."/>
            <person name="Lopez-Garcia S."/>
            <person name="Luque E.M."/>
            <person name="Marcos A.T."/>
            <person name="Martin J."/>
            <person name="Mccluskey K."/>
            <person name="Medina H.R."/>
            <person name="Miralles-Duran A."/>
            <person name="Miyazaki A."/>
            <person name="Munoz-Torres E."/>
            <person name="Oguiza J.A."/>
            <person name="Ohm R."/>
            <person name="Olmedo M."/>
            <person name="Orejas M."/>
            <person name="Ortiz-Castellanos L."/>
            <person name="Pisabarro A.G."/>
            <person name="Rodriguez-Romero J."/>
            <person name="Ruiz-Herrera J."/>
            <person name="Ruiz-Vazquez R."/>
            <person name="Sanz C."/>
            <person name="Schackwitz W."/>
            <person name="Schmutz J."/>
            <person name="Shahriari M."/>
            <person name="Shelest E."/>
            <person name="Silva-Franco F."/>
            <person name="Soanes D."/>
            <person name="Syed K."/>
            <person name="Tagua V.G."/>
            <person name="Talbot N.J."/>
            <person name="Thon M."/>
            <person name="De Vries R.P."/>
            <person name="Wiebenga A."/>
            <person name="Yadav J.S."/>
            <person name="Braun E.L."/>
            <person name="Baker S."/>
            <person name="Garre V."/>
            <person name="Horwitz B."/>
            <person name="Torres-Martinez S."/>
            <person name="Idnurm A."/>
            <person name="Herrera-Estrella A."/>
            <person name="Gabaldon T."/>
            <person name="Grigoriev I.V."/>
        </authorList>
    </citation>
    <scope>NUCLEOTIDE SEQUENCE [LARGE SCALE GENOMIC DNA]</scope>
    <source>
        <strain evidence="1 2">CBS 277.49</strain>
    </source>
</reference>
<dbReference type="AlphaFoldDB" id="A0A168PE73"/>
<dbReference type="OrthoDB" id="2290029at2759"/>
<keyword evidence="2" id="KW-1185">Reference proteome</keyword>
<name>A0A168PE73_MUCCL</name>
<gene>
    <name evidence="1" type="ORF">MUCCIDRAFT_104539</name>
</gene>
<evidence type="ECO:0000313" key="1">
    <source>
        <dbReference type="EMBL" id="OAD07604.1"/>
    </source>
</evidence>
<dbReference type="VEuPathDB" id="FungiDB:MUCCIDRAFT_104539"/>
<organism evidence="1 2">
    <name type="scientific">Mucor lusitanicus CBS 277.49</name>
    <dbReference type="NCBI Taxonomy" id="747725"/>
    <lineage>
        <taxon>Eukaryota</taxon>
        <taxon>Fungi</taxon>
        <taxon>Fungi incertae sedis</taxon>
        <taxon>Mucoromycota</taxon>
        <taxon>Mucoromycotina</taxon>
        <taxon>Mucoromycetes</taxon>
        <taxon>Mucorales</taxon>
        <taxon>Mucorineae</taxon>
        <taxon>Mucoraceae</taxon>
        <taxon>Mucor</taxon>
    </lineage>
</organism>
<sequence length="133" mass="14768">MKAEAINEVVMAVMVREPDSADLENIFYKVDSFTMIDQQYEVLVRDDHISDIQPYPVSNQTSNIQTPNSNNASFDDVIDRLASLLATCRVLRPANISEADINELSNHVNGISAILSREGQLLAPNTNFSTQGR</sequence>
<comment type="caution">
    <text evidence="1">The sequence shown here is derived from an EMBL/GenBank/DDBJ whole genome shotgun (WGS) entry which is preliminary data.</text>
</comment>